<gene>
    <name evidence="1" type="ORF">TK50_30305</name>
</gene>
<dbReference type="Pfam" id="PF13196">
    <property type="entry name" value="DUF4012"/>
    <property type="match status" value="1"/>
</dbReference>
<dbReference type="PATRIC" id="fig|47853.6.peg.6350"/>
<accession>A0A0D0WUD5</accession>
<protein>
    <recommendedName>
        <fullName evidence="3">DUF4012 domain-containing protein</fullName>
    </recommendedName>
</protein>
<dbReference type="GeneID" id="301308301"/>
<dbReference type="EMBL" id="JXSX01000003">
    <property type="protein sequence ID" value="KIR62269.1"/>
    <property type="molecule type" value="Genomic_DNA"/>
</dbReference>
<proteinExistence type="predicted"/>
<name>A0A0D0WUD5_9ACTN</name>
<dbReference type="Proteomes" id="UP000032254">
    <property type="component" value="Unassembled WGS sequence"/>
</dbReference>
<dbReference type="AlphaFoldDB" id="A0A0D0WUD5"/>
<evidence type="ECO:0000313" key="2">
    <source>
        <dbReference type="Proteomes" id="UP000032254"/>
    </source>
</evidence>
<keyword evidence="2" id="KW-1185">Reference proteome</keyword>
<dbReference type="RefSeq" id="WP_043969590.1">
    <property type="nucleotide sequence ID" value="NZ_JXSX01000003.1"/>
</dbReference>
<sequence length="595" mass="63951">MSETEQPRRRGRRSRRRARARARRALLAGLVVGSLALLSAGWVGFRGWQARTHLLNAAALAQQLSSEVVSADTERAQRTLSALQVQAGAARDATDDLGWRAGQHTPFAGNDLTAVRQIAVVIDDLAREAFPTLLRTDLSTLLPGKGRLDVPRLKAVAAELTATDQVVQRTHARLAAVPTDALVAPVRDAVAELRKQLDQLATLTRAADGAARLLPPLLGAAGPRSYLMVSQNPAELRATGGMFGAYVVIEAKDGQLRTGTQGTSAQLGLFDPPLKLKPEIRNLYTDLPGMYPADVNLTPHFPTAAALFRQMYRERTGDTVDGVLAVDPVVLSYLLKVTGPVPVPGHTTLVGDKAVRTLLSDAYQRMDAVEQDEFFAASATAAFDTFFTREVDPRAYLSVLDRAITERRVLFWSAHPEEQRVIEGNRLAGSLPEKEDVPTVGVFLNDGSGAKLGYYLRPAATLTVGGCRPDGRRELRLRFTLHSTAPERGLSTSVLGLGLAGDPYTARTLVSVHSPAGGAVLRTRLDGTEVPVGSGTERRRQVAVANVEVRPGATRTLEVDVLTGRTGSATGDADLWLTPTATPWTTHIDPAPHCD</sequence>
<organism evidence="1 2">
    <name type="scientific">Micromonospora haikouensis</name>
    <dbReference type="NCBI Taxonomy" id="686309"/>
    <lineage>
        <taxon>Bacteria</taxon>
        <taxon>Bacillati</taxon>
        <taxon>Actinomycetota</taxon>
        <taxon>Actinomycetes</taxon>
        <taxon>Micromonosporales</taxon>
        <taxon>Micromonosporaceae</taxon>
        <taxon>Micromonospora</taxon>
    </lineage>
</organism>
<dbReference type="InterPro" id="IPR025101">
    <property type="entry name" value="DUF4012"/>
</dbReference>
<comment type="caution">
    <text evidence="1">The sequence shown here is derived from an EMBL/GenBank/DDBJ whole genome shotgun (WGS) entry which is preliminary data.</text>
</comment>
<dbReference type="OrthoDB" id="3203519at2"/>
<evidence type="ECO:0000313" key="1">
    <source>
        <dbReference type="EMBL" id="KIR62269.1"/>
    </source>
</evidence>
<reference evidence="1 2" key="1">
    <citation type="submission" date="2015-01" db="EMBL/GenBank/DDBJ databases">
        <title>Sequencing and annotation of Micromonospora carbonacea strain JXNU-1 genome.</title>
        <authorList>
            <person name="Long Z."/>
            <person name="Huang Y."/>
            <person name="Jiang Y."/>
        </authorList>
    </citation>
    <scope>NUCLEOTIDE SEQUENCE [LARGE SCALE GENOMIC DNA]</scope>
    <source>
        <strain evidence="1 2">JXNU-1</strain>
    </source>
</reference>
<evidence type="ECO:0008006" key="3">
    <source>
        <dbReference type="Google" id="ProtNLM"/>
    </source>
</evidence>